<name>A0A9P7CVL2_9AGAM</name>
<feature type="non-terminal residue" evidence="2">
    <location>
        <position position="1"/>
    </location>
</feature>
<sequence>VHHRKRNKTSAWHAYMHFKGIEANSSKCTDKKSNISELVKKASDYRELTDQQKEELISEFDKVKKGAQDRPPNITARTRAAEYARSFQFVREELEALNKRVGAKAFVIMVCGVSDFAMAPKAFFTSPAMEQFVRLYLRKDIAKMATDFESTVLANGLIINTATNHRERMAKAKIAIRIGLRTSLCEVTDDLSAAIEFTRYNDLVCDYHVKLVGWNHPQWANLSDLKGGIESLEKVASAIAEGTCKFVSITHEEVEDWMNRVKNGEKLTPELKPPMPPDALPSASPPTTATSSTGPLPNSSNSSPFPLEDENDSRPSPFEDDNNPLP</sequence>
<proteinExistence type="predicted"/>
<dbReference type="EMBL" id="JABBWD010000128">
    <property type="protein sequence ID" value="KAG1764291.1"/>
    <property type="molecule type" value="Genomic_DNA"/>
</dbReference>
<feature type="compositionally biased region" description="Low complexity" evidence="1">
    <location>
        <begin position="280"/>
        <end position="306"/>
    </location>
</feature>
<accession>A0A9P7CVL2</accession>
<evidence type="ECO:0000313" key="2">
    <source>
        <dbReference type="EMBL" id="KAG1764291.1"/>
    </source>
</evidence>
<organism evidence="2 3">
    <name type="scientific">Suillus placidus</name>
    <dbReference type="NCBI Taxonomy" id="48579"/>
    <lineage>
        <taxon>Eukaryota</taxon>
        <taxon>Fungi</taxon>
        <taxon>Dikarya</taxon>
        <taxon>Basidiomycota</taxon>
        <taxon>Agaricomycotina</taxon>
        <taxon>Agaricomycetes</taxon>
        <taxon>Agaricomycetidae</taxon>
        <taxon>Boletales</taxon>
        <taxon>Suillineae</taxon>
        <taxon>Suillaceae</taxon>
        <taxon>Suillus</taxon>
    </lineage>
</organism>
<evidence type="ECO:0000313" key="3">
    <source>
        <dbReference type="Proteomes" id="UP000714275"/>
    </source>
</evidence>
<dbReference type="AlphaFoldDB" id="A0A9P7CVL2"/>
<keyword evidence="3" id="KW-1185">Reference proteome</keyword>
<dbReference type="OrthoDB" id="3253416at2759"/>
<reference evidence="2" key="1">
    <citation type="journal article" date="2020" name="New Phytol.">
        <title>Comparative genomics reveals dynamic genome evolution in host specialist ectomycorrhizal fungi.</title>
        <authorList>
            <person name="Lofgren L.A."/>
            <person name="Nguyen N.H."/>
            <person name="Vilgalys R."/>
            <person name="Ruytinx J."/>
            <person name="Liao H.L."/>
            <person name="Branco S."/>
            <person name="Kuo A."/>
            <person name="LaButti K."/>
            <person name="Lipzen A."/>
            <person name="Andreopoulos W."/>
            <person name="Pangilinan J."/>
            <person name="Riley R."/>
            <person name="Hundley H."/>
            <person name="Na H."/>
            <person name="Barry K."/>
            <person name="Grigoriev I.V."/>
            <person name="Stajich J.E."/>
            <person name="Kennedy P.G."/>
        </authorList>
    </citation>
    <scope>NUCLEOTIDE SEQUENCE</scope>
    <source>
        <strain evidence="2">DOB743</strain>
    </source>
</reference>
<dbReference type="Proteomes" id="UP000714275">
    <property type="component" value="Unassembled WGS sequence"/>
</dbReference>
<protein>
    <submittedName>
        <fullName evidence="2">Uncharacterized protein</fullName>
    </submittedName>
</protein>
<feature type="non-terminal residue" evidence="2">
    <location>
        <position position="326"/>
    </location>
</feature>
<gene>
    <name evidence="2" type="ORF">EV702DRAFT_938745</name>
</gene>
<comment type="caution">
    <text evidence="2">The sequence shown here is derived from an EMBL/GenBank/DDBJ whole genome shotgun (WGS) entry which is preliminary data.</text>
</comment>
<evidence type="ECO:0000256" key="1">
    <source>
        <dbReference type="SAM" id="MobiDB-lite"/>
    </source>
</evidence>
<feature type="region of interest" description="Disordered" evidence="1">
    <location>
        <begin position="266"/>
        <end position="326"/>
    </location>
</feature>